<dbReference type="Proteomes" id="UP000440578">
    <property type="component" value="Unassembled WGS sequence"/>
</dbReference>
<dbReference type="GO" id="GO:0005634">
    <property type="term" value="C:nucleus"/>
    <property type="evidence" value="ECO:0007669"/>
    <property type="project" value="UniProtKB-SubCell"/>
</dbReference>
<dbReference type="Gene3D" id="1.20.120.520">
    <property type="entry name" value="nmb1532 protein domain like"/>
    <property type="match status" value="1"/>
</dbReference>
<dbReference type="InterPro" id="IPR012312">
    <property type="entry name" value="Hemerythrin-like"/>
</dbReference>
<keyword evidence="9" id="KW-0833">Ubl conjugation pathway</keyword>
<keyword evidence="8" id="KW-0677">Repeat</keyword>
<protein>
    <recommendedName>
        <fullName evidence="4">F-box/LRR-repeat protein 5</fullName>
    </recommendedName>
    <alternativeName>
        <fullName evidence="14">F-box and leucine-rich repeat protein 5</fullName>
    </alternativeName>
</protein>
<keyword evidence="11" id="KW-0408">Iron</keyword>
<evidence type="ECO:0000256" key="4">
    <source>
        <dbReference type="ARBA" id="ARBA00020540"/>
    </source>
</evidence>
<comment type="cofactor">
    <cofactor evidence="15">
        <name>[2Fe-2S] cluster</name>
        <dbReference type="ChEBI" id="CHEBI:190135"/>
    </cofactor>
</comment>
<keyword evidence="12" id="KW-0411">Iron-sulfur</keyword>
<dbReference type="InterPro" id="IPR050648">
    <property type="entry name" value="F-box_LRR-repeat"/>
</dbReference>
<dbReference type="Pfam" id="PF12937">
    <property type="entry name" value="F-box-like"/>
    <property type="match status" value="1"/>
</dbReference>
<dbReference type="PANTHER" id="PTHR13382">
    <property type="entry name" value="MITOCHONDRIAL ATP SYNTHASE COUPLING FACTOR B"/>
    <property type="match status" value="1"/>
</dbReference>
<evidence type="ECO:0000256" key="14">
    <source>
        <dbReference type="ARBA" id="ARBA00030695"/>
    </source>
</evidence>
<dbReference type="GO" id="GO:0046872">
    <property type="term" value="F:metal ion binding"/>
    <property type="evidence" value="ECO:0007669"/>
    <property type="project" value="UniProtKB-KW"/>
</dbReference>
<keyword evidence="5" id="KW-0963">Cytoplasm</keyword>
<dbReference type="GO" id="GO:0051536">
    <property type="term" value="F:iron-sulfur cluster binding"/>
    <property type="evidence" value="ECO:0007669"/>
    <property type="project" value="UniProtKB-KW"/>
</dbReference>
<evidence type="ECO:0000256" key="8">
    <source>
        <dbReference type="ARBA" id="ARBA00022737"/>
    </source>
</evidence>
<dbReference type="InterPro" id="IPR036047">
    <property type="entry name" value="F-box-like_dom_sf"/>
</dbReference>
<comment type="pathway">
    <text evidence="3">Protein modification; protein ubiquitination.</text>
</comment>
<name>A0A6A4VNX0_AMPAM</name>
<evidence type="ECO:0000256" key="11">
    <source>
        <dbReference type="ARBA" id="ARBA00023004"/>
    </source>
</evidence>
<dbReference type="GO" id="GO:0048471">
    <property type="term" value="C:perinuclear region of cytoplasm"/>
    <property type="evidence" value="ECO:0007669"/>
    <property type="project" value="UniProtKB-SubCell"/>
</dbReference>
<proteinExistence type="predicted"/>
<keyword evidence="7" id="KW-0479">Metal-binding</keyword>
<accession>A0A6A4VNX0</accession>
<dbReference type="Gene3D" id="3.80.10.10">
    <property type="entry name" value="Ribonuclease Inhibitor"/>
    <property type="match status" value="2"/>
</dbReference>
<dbReference type="AlphaFoldDB" id="A0A6A4VNX0"/>
<feature type="domain" description="F-box" evidence="16">
    <location>
        <begin position="225"/>
        <end position="271"/>
    </location>
</feature>
<comment type="subcellular location">
    <subcellularLocation>
        <location evidence="2">Cytoplasm</location>
        <location evidence="2">Perinuclear region</location>
    </subcellularLocation>
    <subcellularLocation>
        <location evidence="1">Nucleus</location>
    </subcellularLocation>
</comment>
<evidence type="ECO:0000259" key="16">
    <source>
        <dbReference type="PROSITE" id="PS50181"/>
    </source>
</evidence>
<dbReference type="SMART" id="SM00256">
    <property type="entry name" value="FBOX"/>
    <property type="match status" value="1"/>
</dbReference>
<evidence type="ECO:0000256" key="3">
    <source>
        <dbReference type="ARBA" id="ARBA00004906"/>
    </source>
</evidence>
<sequence>MLTATRPNSVALIHEQEEDYKKENFRPWVTMPPRFPDEVDVFSVPHSRMRDLVRMYKSQLSTTDFNNSVNMSGFLSTLLATFKEFQQHEQIENRFIMDRLKRRLNALSVYNSAVCNCHQDNRLTEMLEMVRGGLDSGRHDQDEFVRQLRRKLDEFTDNFLPHMKEEEEIFQPLLMKYFGYDELRELKQDVLQNHQLSEKVDLPEKAPEPVPLPLAAPRPAAVAEPAPVPRLPPEVLTLIFCHLRPPDRAACAAVCRQWRSASLAPRLWRSLSPAAPAADCDAAQSGAIEELMLQSALQSKLLDLDADVDECDPYYGSVQRRDDSHAAAEQRRRLKSLTAHTLPLVGQYVQKLVLAGCQGLGSTQLRQLLVLCPNVRHLDVSYTPIGDCSFKRLPPAALQRLEHVDLSGCERLTDRCVDRLVDQLDLHCPPPAAAAEHADIEEAGGAAPPDADCYDCESHEECSAPPPAVRCRLARDKNGRLLVPASGGCGGCRPGAGPRLTHLLLSGCQRLTSAAVWRLAGCRAVCSLRLLDVSGCWRLTGAALRALAAAAPRLDAERLWYCDQIGDGPHPDTANGCDNVECPIRHCCRNK</sequence>
<keyword evidence="10" id="KW-0832">Ubl conjugation</keyword>
<dbReference type="CDD" id="cd12109">
    <property type="entry name" value="Hr_FBXL5"/>
    <property type="match status" value="1"/>
</dbReference>
<evidence type="ECO:0000256" key="9">
    <source>
        <dbReference type="ARBA" id="ARBA00022786"/>
    </source>
</evidence>
<dbReference type="InterPro" id="IPR032675">
    <property type="entry name" value="LRR_dom_sf"/>
</dbReference>
<gene>
    <name evidence="17" type="primary">fbxl5</name>
    <name evidence="17" type="ORF">FJT64_009610</name>
</gene>
<evidence type="ECO:0000256" key="5">
    <source>
        <dbReference type="ARBA" id="ARBA00022490"/>
    </source>
</evidence>
<dbReference type="InterPro" id="IPR001810">
    <property type="entry name" value="F-box_dom"/>
</dbReference>
<dbReference type="SUPFAM" id="SSF81383">
    <property type="entry name" value="F-box domain"/>
    <property type="match status" value="1"/>
</dbReference>
<dbReference type="InterPro" id="IPR045808">
    <property type="entry name" value="Hr_FBXL5"/>
</dbReference>
<keyword evidence="13" id="KW-0539">Nucleus</keyword>
<dbReference type="EMBL" id="VIIS01001815">
    <property type="protein sequence ID" value="KAF0292412.1"/>
    <property type="molecule type" value="Genomic_DNA"/>
</dbReference>
<evidence type="ECO:0000313" key="17">
    <source>
        <dbReference type="EMBL" id="KAF0292412.1"/>
    </source>
</evidence>
<dbReference type="InterPro" id="IPR006553">
    <property type="entry name" value="Leu-rich_rpt_Cys-con_subtyp"/>
</dbReference>
<dbReference type="SUPFAM" id="SSF52047">
    <property type="entry name" value="RNI-like"/>
    <property type="match status" value="1"/>
</dbReference>
<evidence type="ECO:0000256" key="7">
    <source>
        <dbReference type="ARBA" id="ARBA00022723"/>
    </source>
</evidence>
<dbReference type="Gene3D" id="1.20.1280.50">
    <property type="match status" value="1"/>
</dbReference>
<dbReference type="OrthoDB" id="10257471at2759"/>
<evidence type="ECO:0000256" key="13">
    <source>
        <dbReference type="ARBA" id="ARBA00023242"/>
    </source>
</evidence>
<evidence type="ECO:0000256" key="2">
    <source>
        <dbReference type="ARBA" id="ARBA00004556"/>
    </source>
</evidence>
<evidence type="ECO:0000313" key="18">
    <source>
        <dbReference type="Proteomes" id="UP000440578"/>
    </source>
</evidence>
<evidence type="ECO:0000256" key="6">
    <source>
        <dbReference type="ARBA" id="ARBA00022614"/>
    </source>
</evidence>
<dbReference type="Pfam" id="PF01814">
    <property type="entry name" value="Hemerythrin"/>
    <property type="match status" value="1"/>
</dbReference>
<keyword evidence="18" id="KW-1185">Reference proteome</keyword>
<evidence type="ECO:0000256" key="10">
    <source>
        <dbReference type="ARBA" id="ARBA00022843"/>
    </source>
</evidence>
<reference evidence="17 18" key="1">
    <citation type="submission" date="2019-07" db="EMBL/GenBank/DDBJ databases">
        <title>Draft genome assembly of a fouling barnacle, Amphibalanus amphitrite (Darwin, 1854): The first reference genome for Thecostraca.</title>
        <authorList>
            <person name="Kim W."/>
        </authorList>
    </citation>
    <scope>NUCLEOTIDE SEQUENCE [LARGE SCALE GENOMIC DNA]</scope>
    <source>
        <strain evidence="17">SNU_AA5</strain>
        <tissue evidence="17">Soma without cirri and trophi</tissue>
    </source>
</reference>
<dbReference type="InterPro" id="IPR001611">
    <property type="entry name" value="Leu-rich_rpt"/>
</dbReference>
<evidence type="ECO:0000256" key="15">
    <source>
        <dbReference type="ARBA" id="ARBA00034078"/>
    </source>
</evidence>
<dbReference type="Pfam" id="PF13516">
    <property type="entry name" value="LRR_6"/>
    <property type="match status" value="1"/>
</dbReference>
<keyword evidence="6" id="KW-0433">Leucine-rich repeat</keyword>
<comment type="caution">
    <text evidence="17">The sequence shown here is derived from an EMBL/GenBank/DDBJ whole genome shotgun (WGS) entry which is preliminary data.</text>
</comment>
<dbReference type="PROSITE" id="PS50181">
    <property type="entry name" value="FBOX"/>
    <property type="match status" value="1"/>
</dbReference>
<dbReference type="SMART" id="SM00367">
    <property type="entry name" value="LRR_CC"/>
    <property type="match status" value="3"/>
</dbReference>
<evidence type="ECO:0000256" key="1">
    <source>
        <dbReference type="ARBA" id="ARBA00004123"/>
    </source>
</evidence>
<dbReference type="GO" id="GO:0006879">
    <property type="term" value="P:intracellular iron ion homeostasis"/>
    <property type="evidence" value="ECO:0007669"/>
    <property type="project" value="InterPro"/>
</dbReference>
<organism evidence="17 18">
    <name type="scientific">Amphibalanus amphitrite</name>
    <name type="common">Striped barnacle</name>
    <name type="synonym">Balanus amphitrite</name>
    <dbReference type="NCBI Taxonomy" id="1232801"/>
    <lineage>
        <taxon>Eukaryota</taxon>
        <taxon>Metazoa</taxon>
        <taxon>Ecdysozoa</taxon>
        <taxon>Arthropoda</taxon>
        <taxon>Crustacea</taxon>
        <taxon>Multicrustacea</taxon>
        <taxon>Cirripedia</taxon>
        <taxon>Thoracica</taxon>
        <taxon>Thoracicalcarea</taxon>
        <taxon>Balanomorpha</taxon>
        <taxon>Balanoidea</taxon>
        <taxon>Balanidae</taxon>
        <taxon>Amphibalaninae</taxon>
        <taxon>Amphibalanus</taxon>
    </lineage>
</organism>
<evidence type="ECO:0000256" key="12">
    <source>
        <dbReference type="ARBA" id="ARBA00023014"/>
    </source>
</evidence>